<dbReference type="Proteomes" id="UP000222310">
    <property type="component" value="Unassembled WGS sequence"/>
</dbReference>
<dbReference type="InterPro" id="IPR008822">
    <property type="entry name" value="Endonuclease_RusA-like"/>
</dbReference>
<dbReference type="InterPro" id="IPR036614">
    <property type="entry name" value="RusA-like_sf"/>
</dbReference>
<comment type="caution">
    <text evidence="1">The sequence shown here is derived from an EMBL/GenBank/DDBJ whole genome shotgun (WGS) entry which is preliminary data.</text>
</comment>
<dbReference type="AlphaFoldDB" id="A0A9Q5ZGJ2"/>
<name>A0A9Q5ZGJ2_NOSLI</name>
<dbReference type="Gene3D" id="3.30.1330.70">
    <property type="entry name" value="Holliday junction resolvase RusA"/>
    <property type="match status" value="1"/>
</dbReference>
<evidence type="ECO:0000313" key="1">
    <source>
        <dbReference type="EMBL" id="PHK06764.1"/>
    </source>
</evidence>
<protein>
    <submittedName>
        <fullName evidence="1">Uncharacterized protein</fullName>
    </submittedName>
</protein>
<sequence length="153" mass="17434">MLATEFQTEALFWLSGRGVGKARPRTNWRTGMIYTAQKYGDWKENAISAIALQMQNYPPAPIPCRVECQFINFFSSDADNLQGSVLDALVQANYLENDSSSFVSSCSGTFFKVRKRHNQPKPQGILVKVTPAQIEFLELNHFVLIFFECKTWK</sequence>
<dbReference type="SUPFAM" id="SSF103084">
    <property type="entry name" value="Holliday junction resolvase RusA"/>
    <property type="match status" value="1"/>
</dbReference>
<dbReference type="GeneID" id="57094324"/>
<reference evidence="1 2" key="1">
    <citation type="submission" date="2015-02" db="EMBL/GenBank/DDBJ databases">
        <title>Nostoc linckia genome annotation.</title>
        <authorList>
            <person name="Zhou Z."/>
        </authorList>
    </citation>
    <scope>NUCLEOTIDE SEQUENCE [LARGE SCALE GENOMIC DNA]</scope>
    <source>
        <strain evidence="2">z8</strain>
    </source>
</reference>
<evidence type="ECO:0000313" key="2">
    <source>
        <dbReference type="Proteomes" id="UP000222310"/>
    </source>
</evidence>
<accession>A0A9Q5ZGJ2</accession>
<dbReference type="RefSeq" id="WP_099066550.1">
    <property type="nucleotide sequence ID" value="NZ_LAHD01000005.1"/>
</dbReference>
<organism evidence="1 2">
    <name type="scientific">Nostoc linckia z8</name>
    <dbReference type="NCBI Taxonomy" id="1628746"/>
    <lineage>
        <taxon>Bacteria</taxon>
        <taxon>Bacillati</taxon>
        <taxon>Cyanobacteriota</taxon>
        <taxon>Cyanophyceae</taxon>
        <taxon>Nostocales</taxon>
        <taxon>Nostocaceae</taxon>
        <taxon>Nostoc</taxon>
    </lineage>
</organism>
<dbReference type="GO" id="GO:0006281">
    <property type="term" value="P:DNA repair"/>
    <property type="evidence" value="ECO:0007669"/>
    <property type="project" value="InterPro"/>
</dbReference>
<dbReference type="GO" id="GO:0000287">
    <property type="term" value="F:magnesium ion binding"/>
    <property type="evidence" value="ECO:0007669"/>
    <property type="project" value="InterPro"/>
</dbReference>
<proteinExistence type="predicted"/>
<dbReference type="GO" id="GO:0006310">
    <property type="term" value="P:DNA recombination"/>
    <property type="evidence" value="ECO:0007669"/>
    <property type="project" value="InterPro"/>
</dbReference>
<dbReference type="EMBL" id="LAHD01000005">
    <property type="protein sequence ID" value="PHK06764.1"/>
    <property type="molecule type" value="Genomic_DNA"/>
</dbReference>
<dbReference type="Pfam" id="PF05866">
    <property type="entry name" value="RusA"/>
    <property type="match status" value="1"/>
</dbReference>
<gene>
    <name evidence="1" type="ORF">VF08_03260</name>
</gene>